<dbReference type="InterPro" id="IPR026881">
    <property type="entry name" value="WYL_dom"/>
</dbReference>
<protein>
    <submittedName>
        <fullName evidence="4">Helix-turn-helix transcriptional regulator</fullName>
    </submittedName>
</protein>
<dbReference type="SUPFAM" id="SSF46785">
    <property type="entry name" value="Winged helix' DNA-binding domain"/>
    <property type="match status" value="1"/>
</dbReference>
<evidence type="ECO:0000259" key="1">
    <source>
        <dbReference type="Pfam" id="PF08279"/>
    </source>
</evidence>
<feature type="domain" description="WYL" evidence="2">
    <location>
        <begin position="135"/>
        <end position="198"/>
    </location>
</feature>
<reference evidence="5" key="1">
    <citation type="journal article" date="2019" name="Int. J. Syst. Evol. Microbiol.">
        <title>The Global Catalogue of Microorganisms (GCM) 10K type strain sequencing project: providing services to taxonomists for standard genome sequencing and annotation.</title>
        <authorList>
            <consortium name="The Broad Institute Genomics Platform"/>
            <consortium name="The Broad Institute Genome Sequencing Center for Infectious Disease"/>
            <person name="Wu L."/>
            <person name="Ma J."/>
        </authorList>
    </citation>
    <scope>NUCLEOTIDE SEQUENCE [LARGE SCALE GENOMIC DNA]</scope>
    <source>
        <strain evidence="5">CCM 8904</strain>
    </source>
</reference>
<dbReference type="Proteomes" id="UP001596289">
    <property type="component" value="Unassembled WGS sequence"/>
</dbReference>
<dbReference type="InterPro" id="IPR051534">
    <property type="entry name" value="CBASS_pafABC_assoc_protein"/>
</dbReference>
<dbReference type="InterPro" id="IPR013196">
    <property type="entry name" value="HTH_11"/>
</dbReference>
<gene>
    <name evidence="4" type="ORF">ACFQGP_02880</name>
</gene>
<comment type="caution">
    <text evidence="4">The sequence shown here is derived from an EMBL/GenBank/DDBJ whole genome shotgun (WGS) entry which is preliminary data.</text>
</comment>
<dbReference type="Gene3D" id="1.10.10.10">
    <property type="entry name" value="Winged helix-like DNA-binding domain superfamily/Winged helix DNA-binding domain"/>
    <property type="match status" value="1"/>
</dbReference>
<dbReference type="InterPro" id="IPR057727">
    <property type="entry name" value="WCX_dom"/>
</dbReference>
<dbReference type="EMBL" id="JBHSSL010000018">
    <property type="protein sequence ID" value="MFC6169521.1"/>
    <property type="molecule type" value="Genomic_DNA"/>
</dbReference>
<dbReference type="InterPro" id="IPR036388">
    <property type="entry name" value="WH-like_DNA-bd_sf"/>
</dbReference>
<feature type="domain" description="Helix-turn-helix type 11" evidence="1">
    <location>
        <begin position="5"/>
        <end position="58"/>
    </location>
</feature>
<evidence type="ECO:0000259" key="3">
    <source>
        <dbReference type="Pfam" id="PF25583"/>
    </source>
</evidence>
<name>A0ABW1RBM3_9LACO</name>
<dbReference type="PANTHER" id="PTHR34580">
    <property type="match status" value="1"/>
</dbReference>
<keyword evidence="5" id="KW-1185">Reference proteome</keyword>
<proteinExistence type="predicted"/>
<feature type="domain" description="WCX" evidence="3">
    <location>
        <begin position="226"/>
        <end position="291"/>
    </location>
</feature>
<sequence>MRIARLINIMLILLRKDLVSARELAVLLEVTERTIYRDVEALSLAGLPIYTVQGRQGGIGLLPNYKIAQNFLTATDVRNLLTALASVQALIETPEIKATVQKLQAMFATDPEATDLLIEDVNWQGAAEIKVLAQQFSQAIKQHRLVTFMYSDRTGALSQRRVEPYRLAYKGDRWYLQAYSRERQDFRTFRLARMQAVQLLVEEFTPRTLPLERLAFTDKFSAANLVSITLRAANSIRDVFSERYGSTAIKQLLDGHFEATITLPNNEAAYRFILSLGNKAEIIAGDVFRAGFEKYLAQVAQIYNKSDLK</sequence>
<accession>A0ABW1RBM3</accession>
<dbReference type="Pfam" id="PF08279">
    <property type="entry name" value="HTH_11"/>
    <property type="match status" value="1"/>
</dbReference>
<evidence type="ECO:0000313" key="5">
    <source>
        <dbReference type="Proteomes" id="UP001596289"/>
    </source>
</evidence>
<dbReference type="PANTHER" id="PTHR34580:SF1">
    <property type="entry name" value="PROTEIN PAFC"/>
    <property type="match status" value="1"/>
</dbReference>
<dbReference type="Pfam" id="PF25583">
    <property type="entry name" value="WCX"/>
    <property type="match status" value="1"/>
</dbReference>
<dbReference type="PIRSF" id="PIRSF016838">
    <property type="entry name" value="PafC"/>
    <property type="match status" value="1"/>
</dbReference>
<dbReference type="InterPro" id="IPR036390">
    <property type="entry name" value="WH_DNA-bd_sf"/>
</dbReference>
<dbReference type="InterPro" id="IPR028349">
    <property type="entry name" value="PafC-like"/>
</dbReference>
<evidence type="ECO:0000259" key="2">
    <source>
        <dbReference type="Pfam" id="PF13280"/>
    </source>
</evidence>
<dbReference type="PROSITE" id="PS52050">
    <property type="entry name" value="WYL"/>
    <property type="match status" value="1"/>
</dbReference>
<evidence type="ECO:0000313" key="4">
    <source>
        <dbReference type="EMBL" id="MFC6169521.1"/>
    </source>
</evidence>
<dbReference type="Pfam" id="PF13280">
    <property type="entry name" value="WYL"/>
    <property type="match status" value="1"/>
</dbReference>
<organism evidence="4 5">
    <name type="scientific">Loigolactobacillus jiayinensis</name>
    <dbReference type="NCBI Taxonomy" id="2486016"/>
    <lineage>
        <taxon>Bacteria</taxon>
        <taxon>Bacillati</taxon>
        <taxon>Bacillota</taxon>
        <taxon>Bacilli</taxon>
        <taxon>Lactobacillales</taxon>
        <taxon>Lactobacillaceae</taxon>
        <taxon>Loigolactobacillus</taxon>
    </lineage>
</organism>
<dbReference type="RefSeq" id="WP_125551205.1">
    <property type="nucleotide sequence ID" value="NZ_JBHSSL010000018.1"/>
</dbReference>